<sequence>MMTSPILERTAYQVLEDVEAALLRPTGDIAQWKEENPGSAPPPAEFGRCIEYYTAVNAQHYKRYYELLNRVRDVVYEAINGFPVNQGATVGIPIATWAANHGSDAESVERVLRTARKYLRVN</sequence>
<protein>
    <submittedName>
        <fullName evidence="1">Uncharacterized protein</fullName>
    </submittedName>
</protein>
<proteinExistence type="predicted"/>
<dbReference type="EMBL" id="KJ194582">
    <property type="protein sequence ID" value="AHN84100.1"/>
    <property type="molecule type" value="Genomic_DNA"/>
</dbReference>
<dbReference type="Proteomes" id="UP000019737">
    <property type="component" value="Segment"/>
</dbReference>
<organism evidence="1 2">
    <name type="scientific">Mycobacterium phage Hawkeye</name>
    <dbReference type="NCBI Taxonomy" id="1458711"/>
    <lineage>
        <taxon>Viruses</taxon>
        <taxon>Duplodnaviria</taxon>
        <taxon>Heunggongvirae</taxon>
        <taxon>Uroviricota</taxon>
        <taxon>Caudoviricetes</taxon>
        <taxon>Dclasvirinae</taxon>
        <taxon>Hawkeyevirus</taxon>
        <taxon>Hawkeyevirus hawkeye</taxon>
    </lineage>
</organism>
<dbReference type="KEGG" id="vg:19527269"/>
<reference evidence="1 2" key="1">
    <citation type="submission" date="2014-01" db="EMBL/GenBank/DDBJ databases">
        <authorList>
            <person name="Schneider V.M."/>
            <person name="Bowman C.A."/>
            <person name="Russell D.A."/>
            <person name="Pope W.H."/>
            <person name="Jacobs-Sera D."/>
            <person name="Hendrix R.W."/>
            <person name="Hatfull G.F."/>
        </authorList>
    </citation>
    <scope>NUCLEOTIDE SEQUENCE [LARGE SCALE GENOMIC DNA]</scope>
</reference>
<keyword evidence="2" id="KW-1185">Reference proteome</keyword>
<dbReference type="GeneID" id="19527269"/>
<gene>
    <name evidence="1" type="primary">89</name>
    <name evidence="1" type="ORF">PBI_HAWKEYE_89</name>
</gene>
<name>X2KT58_9CAUD</name>
<accession>X2KT58</accession>
<evidence type="ECO:0000313" key="2">
    <source>
        <dbReference type="Proteomes" id="UP000019737"/>
    </source>
</evidence>
<evidence type="ECO:0000313" key="1">
    <source>
        <dbReference type="EMBL" id="AHN84100.1"/>
    </source>
</evidence>
<dbReference type="RefSeq" id="YP_009035984.1">
    <property type="nucleotide sequence ID" value="NC_024209.1"/>
</dbReference>